<evidence type="ECO:0000256" key="2">
    <source>
        <dbReference type="ARBA" id="ARBA00005752"/>
    </source>
</evidence>
<evidence type="ECO:0000256" key="5">
    <source>
        <dbReference type="ARBA" id="ARBA00022840"/>
    </source>
</evidence>
<feature type="site" description="Important for beta-aspartyl-AMP intermediate formation" evidence="10">
    <location>
        <position position="382"/>
    </location>
</feature>
<feature type="binding site" evidence="9">
    <location>
        <begin position="380"/>
        <end position="381"/>
    </location>
    <ligand>
        <name>ATP</name>
        <dbReference type="ChEBI" id="CHEBI:30616"/>
    </ligand>
</feature>
<evidence type="ECO:0000256" key="4">
    <source>
        <dbReference type="ARBA" id="ARBA00022741"/>
    </source>
</evidence>
<comment type="pathway">
    <text evidence="1">Amino-acid biosynthesis; L-asparagine biosynthesis; L-asparagine from L-aspartate (L-Gln route): step 1/1.</text>
</comment>
<dbReference type="GO" id="GO:0005829">
    <property type="term" value="C:cytosol"/>
    <property type="evidence" value="ECO:0007669"/>
    <property type="project" value="TreeGrafter"/>
</dbReference>
<dbReference type="Gene3D" id="3.60.20.10">
    <property type="entry name" value="Glutamine Phosphoribosylpyrophosphate, subunit 1, domain 1"/>
    <property type="match status" value="1"/>
</dbReference>
<dbReference type="GO" id="GO:0004066">
    <property type="term" value="F:asparagine synthase (glutamine-hydrolyzing) activity"/>
    <property type="evidence" value="ECO:0007669"/>
    <property type="project" value="UniProtKB-EC"/>
</dbReference>
<dbReference type="CDD" id="cd01991">
    <property type="entry name" value="Asn_synthase_B_C"/>
    <property type="match status" value="1"/>
</dbReference>
<evidence type="ECO:0000313" key="12">
    <source>
        <dbReference type="EMBL" id="CAB3759824.1"/>
    </source>
</evidence>
<evidence type="ECO:0000259" key="11">
    <source>
        <dbReference type="PROSITE" id="PS51278"/>
    </source>
</evidence>
<comment type="similarity">
    <text evidence="2">Belongs to the asparagine synthetase family.</text>
</comment>
<dbReference type="PANTHER" id="PTHR43284">
    <property type="entry name" value="ASPARAGINE SYNTHETASE (GLUTAMINE-HYDROLYZING)"/>
    <property type="match status" value="1"/>
</dbReference>
<dbReference type="RefSeq" id="WP_175227868.1">
    <property type="nucleotide sequence ID" value="NZ_CADIKH010000016.1"/>
</dbReference>
<keyword evidence="5 9" id="KW-0067">ATP-binding</keyword>
<organism evidence="12 13">
    <name type="scientific">Paraburkholderia humisilvae</name>
    <dbReference type="NCBI Taxonomy" id="627669"/>
    <lineage>
        <taxon>Bacteria</taxon>
        <taxon>Pseudomonadati</taxon>
        <taxon>Pseudomonadota</taxon>
        <taxon>Betaproteobacteria</taxon>
        <taxon>Burkholderiales</taxon>
        <taxon>Burkholderiaceae</taxon>
        <taxon>Paraburkholderia</taxon>
    </lineage>
</organism>
<evidence type="ECO:0000256" key="10">
    <source>
        <dbReference type="PIRSR" id="PIRSR001589-3"/>
    </source>
</evidence>
<evidence type="ECO:0000313" key="13">
    <source>
        <dbReference type="Proteomes" id="UP000494363"/>
    </source>
</evidence>
<keyword evidence="4 9" id="KW-0547">Nucleotide-binding</keyword>
<proteinExistence type="inferred from homology"/>
<dbReference type="NCBIfam" id="TIGR01536">
    <property type="entry name" value="asn_synth_AEB"/>
    <property type="match status" value="1"/>
</dbReference>
<reference evidence="12 13" key="1">
    <citation type="submission" date="2020-04" db="EMBL/GenBank/DDBJ databases">
        <authorList>
            <person name="De Canck E."/>
        </authorList>
    </citation>
    <scope>NUCLEOTIDE SEQUENCE [LARGE SCALE GENOMIC DNA]</scope>
    <source>
        <strain evidence="12 13">LMG 29542</strain>
    </source>
</reference>
<dbReference type="Pfam" id="PF13537">
    <property type="entry name" value="GATase_7"/>
    <property type="match status" value="1"/>
</dbReference>
<dbReference type="Pfam" id="PF00733">
    <property type="entry name" value="Asn_synthase"/>
    <property type="match status" value="1"/>
</dbReference>
<keyword evidence="6 8" id="KW-0315">Glutamine amidotransferase</keyword>
<keyword evidence="12" id="KW-0436">Ligase</keyword>
<accession>A0A6J5E2B8</accession>
<feature type="binding site" evidence="9">
    <location>
        <position position="103"/>
    </location>
    <ligand>
        <name>L-glutamine</name>
        <dbReference type="ChEBI" id="CHEBI:58359"/>
    </ligand>
</feature>
<sequence>MCGIAGWVDYDCDLNGARPIVQAMTDTMALRGPDAQGIWIDRHAALGHRRLAVIDLEGGVQPMCAAEDNRAIACLTYSGEVYNFVELRDALRKRGHAFRTKSDTEVVLHAYLEWGDACAEHFVGMFAFAIWDVREQQLVLIRDRFGVKPLFYQPFGHGVLFGSEPKAILAHPDVRARVGLDGLRQVLTAGRLPGCAIYDGMHEVKPGYVVRVSRGGITERRYWKLEAREHTDSLVVTIETVRAHLDRIVQQQTVSDVPLCSLLSGGLDSSAITALADRVMRRRAHSPVRSYSVDFPDRGMAFVPDPLRGTSDTPFVHEFVKEVHTHHTEVVLEPEQLGDSGVRRAVVDALDANWNVGSDLYPSLYLLFDALRKHSTVALSGEAADEVFGGYQWFHLPEAINAPQLPWLRDFPGLGHVLSKDLVEALRLPEYQADMYAQLTAATPSLPGENSTEKRMRELCFLALTSWLPVLLDRKDRMSMAVGLEVRVPFCDHELAQYVFNTPWSMKTFDGREKSLLRAACDDVLPEAILKRTKSPYPATQDPGYERLLQRQMAARLANPSPMMQQTFDLNALRGISGNPVGKVSISNDRIDLDQALVLIDWLERYDVERV</sequence>
<protein>
    <recommendedName>
        <fullName evidence="3">asparagine synthase (glutamine-hydrolyzing)</fullName>
        <ecNumber evidence="3">6.3.5.4</ecNumber>
    </recommendedName>
</protein>
<dbReference type="GO" id="GO:0006529">
    <property type="term" value="P:asparagine biosynthetic process"/>
    <property type="evidence" value="ECO:0007669"/>
    <property type="project" value="UniProtKB-KW"/>
</dbReference>
<dbReference type="InterPro" id="IPR017932">
    <property type="entry name" value="GATase_2_dom"/>
</dbReference>
<name>A0A6J5E2B8_9BURK</name>
<dbReference type="Gene3D" id="3.40.50.620">
    <property type="entry name" value="HUPs"/>
    <property type="match status" value="1"/>
</dbReference>
<dbReference type="PANTHER" id="PTHR43284:SF1">
    <property type="entry name" value="ASPARAGINE SYNTHETASE"/>
    <property type="match status" value="1"/>
</dbReference>
<dbReference type="SUPFAM" id="SSF52402">
    <property type="entry name" value="Adenine nucleotide alpha hydrolases-like"/>
    <property type="match status" value="1"/>
</dbReference>
<evidence type="ECO:0000256" key="9">
    <source>
        <dbReference type="PIRSR" id="PIRSR001589-2"/>
    </source>
</evidence>
<dbReference type="EMBL" id="CADIKH010000016">
    <property type="protein sequence ID" value="CAB3759824.1"/>
    <property type="molecule type" value="Genomic_DNA"/>
</dbReference>
<dbReference type="InterPro" id="IPR051786">
    <property type="entry name" value="ASN_synthetase/amidase"/>
</dbReference>
<dbReference type="Proteomes" id="UP000494363">
    <property type="component" value="Unassembled WGS sequence"/>
</dbReference>
<feature type="binding site" evidence="9">
    <location>
        <position position="293"/>
    </location>
    <ligand>
        <name>ATP</name>
        <dbReference type="ChEBI" id="CHEBI:30616"/>
    </ligand>
</feature>
<dbReference type="PIRSF" id="PIRSF001589">
    <property type="entry name" value="Asn_synthetase_glu-h"/>
    <property type="match status" value="1"/>
</dbReference>
<dbReference type="PROSITE" id="PS51278">
    <property type="entry name" value="GATASE_TYPE_2"/>
    <property type="match status" value="1"/>
</dbReference>
<evidence type="ECO:0000256" key="3">
    <source>
        <dbReference type="ARBA" id="ARBA00012737"/>
    </source>
</evidence>
<keyword evidence="13" id="KW-1185">Reference proteome</keyword>
<dbReference type="InterPro" id="IPR014729">
    <property type="entry name" value="Rossmann-like_a/b/a_fold"/>
</dbReference>
<evidence type="ECO:0000256" key="1">
    <source>
        <dbReference type="ARBA" id="ARBA00005187"/>
    </source>
</evidence>
<evidence type="ECO:0000256" key="6">
    <source>
        <dbReference type="ARBA" id="ARBA00022962"/>
    </source>
</evidence>
<feature type="domain" description="Glutamine amidotransferase type-2" evidence="11">
    <location>
        <begin position="2"/>
        <end position="215"/>
    </location>
</feature>
<dbReference type="InterPro" id="IPR033738">
    <property type="entry name" value="AsnB_N"/>
</dbReference>
<keyword evidence="8" id="KW-0061">Asparagine biosynthesis</keyword>
<dbReference type="InterPro" id="IPR001962">
    <property type="entry name" value="Asn_synthase"/>
</dbReference>
<comment type="catalytic activity">
    <reaction evidence="7">
        <text>L-aspartate + L-glutamine + ATP + H2O = L-asparagine + L-glutamate + AMP + diphosphate + H(+)</text>
        <dbReference type="Rhea" id="RHEA:12228"/>
        <dbReference type="ChEBI" id="CHEBI:15377"/>
        <dbReference type="ChEBI" id="CHEBI:15378"/>
        <dbReference type="ChEBI" id="CHEBI:29985"/>
        <dbReference type="ChEBI" id="CHEBI:29991"/>
        <dbReference type="ChEBI" id="CHEBI:30616"/>
        <dbReference type="ChEBI" id="CHEBI:33019"/>
        <dbReference type="ChEBI" id="CHEBI:58048"/>
        <dbReference type="ChEBI" id="CHEBI:58359"/>
        <dbReference type="ChEBI" id="CHEBI:456215"/>
        <dbReference type="EC" id="6.3.5.4"/>
    </reaction>
</comment>
<dbReference type="EC" id="6.3.5.4" evidence="3"/>
<dbReference type="CDD" id="cd00712">
    <property type="entry name" value="AsnB"/>
    <property type="match status" value="1"/>
</dbReference>
<dbReference type="GO" id="GO:0005524">
    <property type="term" value="F:ATP binding"/>
    <property type="evidence" value="ECO:0007669"/>
    <property type="project" value="UniProtKB-KW"/>
</dbReference>
<evidence type="ECO:0000256" key="7">
    <source>
        <dbReference type="ARBA" id="ARBA00048741"/>
    </source>
</evidence>
<dbReference type="InterPro" id="IPR006426">
    <property type="entry name" value="Asn_synth_AEB"/>
</dbReference>
<feature type="active site" description="For GATase activity" evidence="8">
    <location>
        <position position="2"/>
    </location>
</feature>
<dbReference type="SUPFAM" id="SSF56235">
    <property type="entry name" value="N-terminal nucleophile aminohydrolases (Ntn hydrolases)"/>
    <property type="match status" value="1"/>
</dbReference>
<dbReference type="AlphaFoldDB" id="A0A6J5E2B8"/>
<gene>
    <name evidence="12" type="primary">asnO</name>
    <name evidence="12" type="ORF">LMG29542_03681</name>
</gene>
<dbReference type="InterPro" id="IPR029055">
    <property type="entry name" value="Ntn_hydrolases_N"/>
</dbReference>
<feature type="binding site" evidence="9">
    <location>
        <position position="262"/>
    </location>
    <ligand>
        <name>ATP</name>
        <dbReference type="ChEBI" id="CHEBI:30616"/>
    </ligand>
</feature>
<keyword evidence="8" id="KW-0028">Amino-acid biosynthesis</keyword>
<evidence type="ECO:0000256" key="8">
    <source>
        <dbReference type="PIRSR" id="PIRSR001589-1"/>
    </source>
</evidence>